<dbReference type="InterPro" id="IPR036188">
    <property type="entry name" value="FAD/NAD-bd_sf"/>
</dbReference>
<evidence type="ECO:0000256" key="2">
    <source>
        <dbReference type="ARBA" id="ARBA00038825"/>
    </source>
</evidence>
<accession>A0A5C6D3G9</accession>
<feature type="domain" description="Amine oxidase" evidence="4">
    <location>
        <begin position="16"/>
        <end position="499"/>
    </location>
</feature>
<sequence length="534" mass="58282">MSADCDAIVIGGGHNGLVCACYLAKAGLKVLLLEKCSSMGGMTNTEEVTLPGFHSDTHALCIQFANFSPVPDELRLAEYGYELLHPDPCWSHPFPNGRAITVYRDIDRTCESISRFSERDSQTWRRLYQEFLEQKDAICASMNRPPATFADQAAEEQSPVGLDHYRCEMQSLRSWCNEVFEAEETKCLATAWGAHVGAAPDDVGGGSIACLFSMVIQHFGNNVVKGGMRRLPLALAGFLEAHGGSILLDAQVSQILIEWGKAIGVELADGRQILCKKLISSSAHPRHLVLDLLGEREVGPQVANKMRRYELGEPVMVIYLALDRPPEFAAGGAVSQSVYAHPSEPSTEYFSRAYSDARGGLLPEQPFFLVCNDTAGDKSRAPNGKALMKLVVQPVPYRINGDAAGRIKGTEWDDVKEPFADRVIELMTKKYSPNLAGRIINRVVHSPVDIETLLPSALEGTNSHGAFLPYQVGRMRPIPELGGYRSPISNVYLCGSGSHPGPGVTMAPGRNAAQVIYQDLGLDFLEMSCNKDIQ</sequence>
<evidence type="ECO:0000256" key="1">
    <source>
        <dbReference type="ARBA" id="ARBA00037217"/>
    </source>
</evidence>
<organism evidence="5 6">
    <name type="scientific">Bythopirellula polymerisocia</name>
    <dbReference type="NCBI Taxonomy" id="2528003"/>
    <lineage>
        <taxon>Bacteria</taxon>
        <taxon>Pseudomonadati</taxon>
        <taxon>Planctomycetota</taxon>
        <taxon>Planctomycetia</taxon>
        <taxon>Pirellulales</taxon>
        <taxon>Lacipirellulaceae</taxon>
        <taxon>Bythopirellula</taxon>
    </lineage>
</organism>
<keyword evidence="5" id="KW-0560">Oxidoreductase</keyword>
<evidence type="ECO:0000313" key="5">
    <source>
        <dbReference type="EMBL" id="TWU29409.1"/>
    </source>
</evidence>
<dbReference type="PANTHER" id="PTHR10668">
    <property type="entry name" value="PHYTOENE DEHYDROGENASE"/>
    <property type="match status" value="1"/>
</dbReference>
<dbReference type="SUPFAM" id="SSF51905">
    <property type="entry name" value="FAD/NAD(P)-binding domain"/>
    <property type="match status" value="1"/>
</dbReference>
<dbReference type="AlphaFoldDB" id="A0A5C6D3G9"/>
<dbReference type="OrthoDB" id="103324at2"/>
<dbReference type="Pfam" id="PF01593">
    <property type="entry name" value="Amino_oxidase"/>
    <property type="match status" value="1"/>
</dbReference>
<evidence type="ECO:0000313" key="6">
    <source>
        <dbReference type="Proteomes" id="UP000318437"/>
    </source>
</evidence>
<dbReference type="Proteomes" id="UP000318437">
    <property type="component" value="Unassembled WGS sequence"/>
</dbReference>
<dbReference type="GO" id="GO:0016491">
    <property type="term" value="F:oxidoreductase activity"/>
    <property type="evidence" value="ECO:0007669"/>
    <property type="project" value="UniProtKB-KW"/>
</dbReference>
<comment type="function">
    <text evidence="1">Probable oxidoreductase that may play a role as regulator of mitochondrial function.</text>
</comment>
<comment type="subunit">
    <text evidence="2">Interacts with COX5B; this interaction may contribute to localize PYROXD2 to the inner face of the inner mitochondrial membrane.</text>
</comment>
<dbReference type="PRINTS" id="PR00411">
    <property type="entry name" value="PNDRDTASEI"/>
</dbReference>
<evidence type="ECO:0000256" key="3">
    <source>
        <dbReference type="ARBA" id="ARBA00040298"/>
    </source>
</evidence>
<comment type="caution">
    <text evidence="5">The sequence shown here is derived from an EMBL/GenBank/DDBJ whole genome shotgun (WGS) entry which is preliminary data.</text>
</comment>
<keyword evidence="6" id="KW-1185">Reference proteome</keyword>
<dbReference type="RefSeq" id="WP_146447441.1">
    <property type="nucleotide sequence ID" value="NZ_SJPS01000001.1"/>
</dbReference>
<dbReference type="Gene3D" id="3.50.50.60">
    <property type="entry name" value="FAD/NAD(P)-binding domain"/>
    <property type="match status" value="2"/>
</dbReference>
<evidence type="ECO:0000259" key="4">
    <source>
        <dbReference type="Pfam" id="PF01593"/>
    </source>
</evidence>
<dbReference type="EMBL" id="SJPS01000001">
    <property type="protein sequence ID" value="TWU29409.1"/>
    <property type="molecule type" value="Genomic_DNA"/>
</dbReference>
<protein>
    <recommendedName>
        <fullName evidence="3">Pyridine nucleotide-disulfide oxidoreductase domain-containing protein 2</fullName>
    </recommendedName>
</protein>
<proteinExistence type="predicted"/>
<dbReference type="PANTHER" id="PTHR10668:SF103">
    <property type="entry name" value="PYRIDINE NUCLEOTIDE-DISULFIDE OXIDOREDUCTASE DOMAIN-CONTAINING PROTEIN 2"/>
    <property type="match status" value="1"/>
</dbReference>
<name>A0A5C6D3G9_9BACT</name>
<gene>
    <name evidence="5" type="primary">crtI</name>
    <name evidence="5" type="ORF">Pla144_01870</name>
</gene>
<reference evidence="5 6" key="1">
    <citation type="submission" date="2019-02" db="EMBL/GenBank/DDBJ databases">
        <title>Deep-cultivation of Planctomycetes and their phenomic and genomic characterization uncovers novel biology.</title>
        <authorList>
            <person name="Wiegand S."/>
            <person name="Jogler M."/>
            <person name="Boedeker C."/>
            <person name="Pinto D."/>
            <person name="Vollmers J."/>
            <person name="Rivas-Marin E."/>
            <person name="Kohn T."/>
            <person name="Peeters S.H."/>
            <person name="Heuer A."/>
            <person name="Rast P."/>
            <person name="Oberbeckmann S."/>
            <person name="Bunk B."/>
            <person name="Jeske O."/>
            <person name="Meyerdierks A."/>
            <person name="Storesund J.E."/>
            <person name="Kallscheuer N."/>
            <person name="Luecker S."/>
            <person name="Lage O.M."/>
            <person name="Pohl T."/>
            <person name="Merkel B.J."/>
            <person name="Hornburger P."/>
            <person name="Mueller R.-W."/>
            <person name="Bruemmer F."/>
            <person name="Labrenz M."/>
            <person name="Spormann A.M."/>
            <person name="Op Den Camp H."/>
            <person name="Overmann J."/>
            <person name="Amann R."/>
            <person name="Jetten M.S.M."/>
            <person name="Mascher T."/>
            <person name="Medema M.H."/>
            <person name="Devos D.P."/>
            <person name="Kaster A.-K."/>
            <person name="Ovreas L."/>
            <person name="Rohde M."/>
            <person name="Galperin M.Y."/>
            <person name="Jogler C."/>
        </authorList>
    </citation>
    <scope>NUCLEOTIDE SEQUENCE [LARGE SCALE GENOMIC DNA]</scope>
    <source>
        <strain evidence="5 6">Pla144</strain>
    </source>
</reference>
<dbReference type="InterPro" id="IPR002937">
    <property type="entry name" value="Amino_oxidase"/>
</dbReference>